<reference evidence="1 2" key="1">
    <citation type="submission" date="2009-05" db="EMBL/GenBank/DDBJ databases">
        <title>The draft genome of Acidovorax delafieldii 2AN.</title>
        <authorList>
            <consortium name="US DOE Joint Genome Institute (JGI-PGF)"/>
            <person name="Lucas S."/>
            <person name="Copeland A."/>
            <person name="Lapidus A."/>
            <person name="Glavina del Rio T."/>
            <person name="Tice H."/>
            <person name="Bruce D."/>
            <person name="Goodwin L."/>
            <person name="Pitluck S."/>
            <person name="Larimer F."/>
            <person name="Land M.L."/>
            <person name="Hauser L."/>
            <person name="Shelobolina E.S."/>
            <person name="Picardal F."/>
            <person name="Roden E."/>
            <person name="Emerson D."/>
        </authorList>
    </citation>
    <scope>NUCLEOTIDE SEQUENCE [LARGE SCALE GENOMIC DNA]</scope>
    <source>
        <strain evidence="1 2">2AN</strain>
    </source>
</reference>
<dbReference type="EMBL" id="ACQT01000012">
    <property type="protein sequence ID" value="EER61639.1"/>
    <property type="molecule type" value="Genomic_DNA"/>
</dbReference>
<evidence type="ECO:0000313" key="2">
    <source>
        <dbReference type="Proteomes" id="UP000003856"/>
    </source>
</evidence>
<dbReference type="AlphaFoldDB" id="C5T1H1"/>
<dbReference type="PATRIC" id="fig|573060.9.peg.4406"/>
<comment type="caution">
    <text evidence="1">The sequence shown here is derived from an EMBL/GenBank/DDBJ whole genome shotgun (WGS) entry which is preliminary data.</text>
</comment>
<gene>
    <name evidence="1" type="ORF">AcdelDRAFT_0751</name>
</gene>
<organism evidence="1 2">
    <name type="scientific">Acidovorax delafieldii 2AN</name>
    <dbReference type="NCBI Taxonomy" id="573060"/>
    <lineage>
        <taxon>Bacteria</taxon>
        <taxon>Pseudomonadati</taxon>
        <taxon>Pseudomonadota</taxon>
        <taxon>Betaproteobacteria</taxon>
        <taxon>Burkholderiales</taxon>
        <taxon>Comamonadaceae</taxon>
        <taxon>Acidovorax</taxon>
    </lineage>
</organism>
<name>C5T1H1_ACIDE</name>
<sequence>MLALSFARSGTLALAQAVDAADMSQALDGRALEVLGDALHA</sequence>
<dbReference type="RefSeq" id="WP_005793544.1">
    <property type="nucleotide sequence ID" value="NZ_ACQT01000012.1"/>
</dbReference>
<proteinExistence type="predicted"/>
<dbReference type="Proteomes" id="UP000003856">
    <property type="component" value="Unassembled WGS sequence"/>
</dbReference>
<protein>
    <submittedName>
        <fullName evidence="1">Uncharacterized protein</fullName>
    </submittedName>
</protein>
<keyword evidence="2" id="KW-1185">Reference proteome</keyword>
<evidence type="ECO:0000313" key="1">
    <source>
        <dbReference type="EMBL" id="EER61639.1"/>
    </source>
</evidence>
<accession>C5T1H1</accession>